<feature type="compositionally biased region" description="Basic and acidic residues" evidence="1">
    <location>
        <begin position="1116"/>
        <end position="1127"/>
    </location>
</feature>
<accession>A0AAD7F0V3</accession>
<proteinExistence type="predicted"/>
<feature type="compositionally biased region" description="Basic residues" evidence="1">
    <location>
        <begin position="1414"/>
        <end position="1423"/>
    </location>
</feature>
<feature type="compositionally biased region" description="Polar residues" evidence="1">
    <location>
        <begin position="274"/>
        <end position="287"/>
    </location>
</feature>
<sequence>MTDTVHEAMGWPQIILENSWNIFSRMWNLIEDLDKLIILNKGWNDLKSNRIALGYCNSLPVLNFSFSLTSPFDGSDRGSGRFSDVIKNRREVLSTLTKWTNPEITLATPRRDYTIPPYRARGGFPSRATPVTHADLVKSRLFNPTKASAAKSVSKGADDSDAGHSTRNSLSRSVSRSVSPVKEASLREPPQEIYSSPAASRTRKAARLGKTLTFQSLPPATRATKTKPRGPPPLEPVTTTETAHASSPRDSAAFPSLAEKELKQHQTPRKATSRQRTPSLSDMSLYSNVPPPEMQSPQVTPGMERGYPLSPMADLEREYSTNLPSEASLFLRATTISSKKTLEAAYIMDRGVSSRGRPVTRFGLETSFRLMTEKTVRDMDALLKRVADLVPGRDSHFIVDPNSIFMTVLKSASDLGELIISWQALSERMGLAQRSFSKYQLQFKEESQWDSLALSPVSTAPEIYATIPSGKTPIEDAGYLLDHVPNLRKLWPKGYNSQAESIHHAVRVPTYLQESFPDREPEDTPVAFYYSTEGKKIEIPSSTKSSYGVGPDFQPPVDQVTTPSRRSHFRAHSESPKRSAVHSCPLKRERRKRPVEANVAYADALPQITGISGILGGGTQFKKPEENLIPKSPTQYTFQTSIPSHGLPDPLRGMASISSVYYTPANPMDSVSQAPADKGKQSEETAHLAAWGNRGSAPLRSIEEQEECTFHQAYAGRPLPPHFVQPQRSRGRSATRPQRSEPQPPLRQQAGAGGDGDPPDDEGNGDDRSPRRPDGPRRPPPRRQSNRHPGNRGTSRSRSPPNDPPPPSDYDGEDPSSSSNSSRGGKSDHRFPYIAPGAPYGTMVPTIDPKLKLDALPEWDGDHDTAIDYFWAVYQIANLMGWLPRALGFWLPTRLKEGSSVQLWFSTLPAARQQEMRNHYLIYLQVIKDRYLGKRWRLKMNVKYEGQKFRQAGHDKESPQAFLGRRVRYTRLLTVSDDGGPDEVYQVMRTAPIAWSTILILENVRSVEDLYDRVNEHEEELVDVVLRSSSDVLTSHNLLPTLRKLGFPSNSPSSLSFPRRERRANLTEADPEGESENGDTKDDIAVLAEEEPTVKNVYQTLARRQRPPPKGGYPFKKNDHVSTKMGREPPSPCKRLPGAYGREIRHRIFLISAAPEYMETSISTKEECKPVSDESNINGSLVPDTRLSTEGDSKLGRREARTVRIEEVEDEYWEQQARMPKAKFGILEVGDSPEEEGRGEKSGDEEIEIVAEGKDAETTTHLPLPPPPEESEPILLRPKRNPKPGDSALGISVLSVRGWIGSLDDAPVDLRLDSCANITLISEETHAALKNPPPIRQGRKMSLSQLTDKNTIIRGYTKLRILMRAVSGEIIDLPYEVEASGVEPYLGRAEAHKLASGLTVHARSLTKAKEHRRDKARRRRKALRNGAGEKVVRASQDYRIRAHECKLVRVDGDFSEDKEWLVERNLLANAEDSFFSVPNTLISARKPTIPVSNMSERPRMIRKGEILGTLKDPQSFFDAPKTVGDWEVMEARTSLLAKVVDARAKQDAGENRHQREDSPKRRTPEEEAETRIRTDFESGVPPDENNRKNGVHEGW</sequence>
<feature type="region of interest" description="Disordered" evidence="1">
    <location>
        <begin position="716"/>
        <end position="837"/>
    </location>
</feature>
<evidence type="ECO:0000313" key="2">
    <source>
        <dbReference type="EMBL" id="KAJ7358541.1"/>
    </source>
</evidence>
<gene>
    <name evidence="2" type="ORF">DFH08DRAFT_802357</name>
</gene>
<feature type="region of interest" description="Disordered" evidence="1">
    <location>
        <begin position="540"/>
        <end position="592"/>
    </location>
</feature>
<evidence type="ECO:0000256" key="1">
    <source>
        <dbReference type="SAM" id="MobiDB-lite"/>
    </source>
</evidence>
<feature type="region of interest" description="Disordered" evidence="1">
    <location>
        <begin position="1049"/>
        <end position="1082"/>
    </location>
</feature>
<feature type="region of interest" description="Disordered" evidence="1">
    <location>
        <begin position="1104"/>
        <end position="1138"/>
    </location>
</feature>
<reference evidence="2" key="1">
    <citation type="submission" date="2023-03" db="EMBL/GenBank/DDBJ databases">
        <title>Massive genome expansion in bonnet fungi (Mycena s.s.) driven by repeated elements and novel gene families across ecological guilds.</title>
        <authorList>
            <consortium name="Lawrence Berkeley National Laboratory"/>
            <person name="Harder C.B."/>
            <person name="Miyauchi S."/>
            <person name="Viragh M."/>
            <person name="Kuo A."/>
            <person name="Thoen E."/>
            <person name="Andreopoulos B."/>
            <person name="Lu D."/>
            <person name="Skrede I."/>
            <person name="Drula E."/>
            <person name="Henrissat B."/>
            <person name="Morin E."/>
            <person name="Kohler A."/>
            <person name="Barry K."/>
            <person name="LaButti K."/>
            <person name="Morin E."/>
            <person name="Salamov A."/>
            <person name="Lipzen A."/>
            <person name="Mereny Z."/>
            <person name="Hegedus B."/>
            <person name="Baldrian P."/>
            <person name="Stursova M."/>
            <person name="Weitz H."/>
            <person name="Taylor A."/>
            <person name="Grigoriev I.V."/>
            <person name="Nagy L.G."/>
            <person name="Martin F."/>
            <person name="Kauserud H."/>
        </authorList>
    </citation>
    <scope>NUCLEOTIDE SEQUENCE</scope>
    <source>
        <strain evidence="2">CBHHK002</strain>
    </source>
</reference>
<feature type="compositionally biased region" description="Low complexity" evidence="1">
    <location>
        <begin position="165"/>
        <end position="181"/>
    </location>
</feature>
<feature type="compositionally biased region" description="Basic and acidic residues" evidence="1">
    <location>
        <begin position="1542"/>
        <end position="1576"/>
    </location>
</feature>
<feature type="compositionally biased region" description="Basic residues" evidence="1">
    <location>
        <begin position="779"/>
        <end position="790"/>
    </location>
</feature>
<feature type="region of interest" description="Disordered" evidence="1">
    <location>
        <begin position="1166"/>
        <end position="1195"/>
    </location>
</feature>
<feature type="region of interest" description="Disordered" evidence="1">
    <location>
        <begin position="1407"/>
        <end position="1428"/>
    </location>
</feature>
<feature type="compositionally biased region" description="Basic and acidic residues" evidence="1">
    <location>
        <begin position="765"/>
        <end position="777"/>
    </location>
</feature>
<name>A0AAD7F0V3_9AGAR</name>
<comment type="caution">
    <text evidence="2">The sequence shown here is derived from an EMBL/GenBank/DDBJ whole genome shotgun (WGS) entry which is preliminary data.</text>
</comment>
<feature type="region of interest" description="Disordered" evidence="1">
    <location>
        <begin position="147"/>
        <end position="299"/>
    </location>
</feature>
<dbReference type="EMBL" id="JARIHO010000007">
    <property type="protein sequence ID" value="KAJ7358541.1"/>
    <property type="molecule type" value="Genomic_DNA"/>
</dbReference>
<evidence type="ECO:0000313" key="3">
    <source>
        <dbReference type="Proteomes" id="UP001218218"/>
    </source>
</evidence>
<organism evidence="2 3">
    <name type="scientific">Mycena albidolilacea</name>
    <dbReference type="NCBI Taxonomy" id="1033008"/>
    <lineage>
        <taxon>Eukaryota</taxon>
        <taxon>Fungi</taxon>
        <taxon>Dikarya</taxon>
        <taxon>Basidiomycota</taxon>
        <taxon>Agaricomycotina</taxon>
        <taxon>Agaricomycetes</taxon>
        <taxon>Agaricomycetidae</taxon>
        <taxon>Agaricales</taxon>
        <taxon>Marasmiineae</taxon>
        <taxon>Mycenaceae</taxon>
        <taxon>Mycena</taxon>
    </lineage>
</organism>
<feature type="compositionally biased region" description="Basic and acidic residues" evidence="1">
    <location>
        <begin position="1584"/>
        <end position="1595"/>
    </location>
</feature>
<keyword evidence="3" id="KW-1185">Reference proteome</keyword>
<protein>
    <submittedName>
        <fullName evidence="2">Uncharacterized protein</fullName>
    </submittedName>
</protein>
<feature type="region of interest" description="Disordered" evidence="1">
    <location>
        <begin position="1254"/>
        <end position="1283"/>
    </location>
</feature>
<feature type="region of interest" description="Disordered" evidence="1">
    <location>
        <begin position="1542"/>
        <end position="1595"/>
    </location>
</feature>
<dbReference type="Proteomes" id="UP001218218">
    <property type="component" value="Unassembled WGS sequence"/>
</dbReference>